<sequence>MAEERRKLCLEKNERQATIFCFNKKKKQPKTALFK</sequence>
<gene>
    <name evidence="1" type="ORF">G2W53_021655</name>
</gene>
<protein>
    <submittedName>
        <fullName evidence="1">Uncharacterized protein</fullName>
    </submittedName>
</protein>
<keyword evidence="2" id="KW-1185">Reference proteome</keyword>
<dbReference type="EMBL" id="JAAIUW010000007">
    <property type="protein sequence ID" value="KAF7823511.1"/>
    <property type="molecule type" value="Genomic_DNA"/>
</dbReference>
<organism evidence="1 2">
    <name type="scientific">Senna tora</name>
    <dbReference type="NCBI Taxonomy" id="362788"/>
    <lineage>
        <taxon>Eukaryota</taxon>
        <taxon>Viridiplantae</taxon>
        <taxon>Streptophyta</taxon>
        <taxon>Embryophyta</taxon>
        <taxon>Tracheophyta</taxon>
        <taxon>Spermatophyta</taxon>
        <taxon>Magnoliopsida</taxon>
        <taxon>eudicotyledons</taxon>
        <taxon>Gunneridae</taxon>
        <taxon>Pentapetalae</taxon>
        <taxon>rosids</taxon>
        <taxon>fabids</taxon>
        <taxon>Fabales</taxon>
        <taxon>Fabaceae</taxon>
        <taxon>Caesalpinioideae</taxon>
        <taxon>Cassia clade</taxon>
        <taxon>Senna</taxon>
    </lineage>
</organism>
<name>A0A834TMD0_9FABA</name>
<accession>A0A834TMD0</accession>
<evidence type="ECO:0000313" key="1">
    <source>
        <dbReference type="EMBL" id="KAF7823511.1"/>
    </source>
</evidence>
<dbReference type="AlphaFoldDB" id="A0A834TMD0"/>
<reference evidence="1" key="1">
    <citation type="submission" date="2020-09" db="EMBL/GenBank/DDBJ databases">
        <title>Genome-Enabled Discovery of Anthraquinone Biosynthesis in Senna tora.</title>
        <authorList>
            <person name="Kang S.-H."/>
            <person name="Pandey R.P."/>
            <person name="Lee C.-M."/>
            <person name="Sim J.-S."/>
            <person name="Jeong J.-T."/>
            <person name="Choi B.-S."/>
            <person name="Jung M."/>
            <person name="Ginzburg D."/>
            <person name="Zhao K."/>
            <person name="Won S.Y."/>
            <person name="Oh T.-J."/>
            <person name="Yu Y."/>
            <person name="Kim N.-H."/>
            <person name="Lee O.R."/>
            <person name="Lee T.-H."/>
            <person name="Bashyal P."/>
            <person name="Kim T.-S."/>
            <person name="Lee W.-H."/>
            <person name="Kawkins C."/>
            <person name="Kim C.-K."/>
            <person name="Kim J.S."/>
            <person name="Ahn B.O."/>
            <person name="Rhee S.Y."/>
            <person name="Sohng J.K."/>
        </authorList>
    </citation>
    <scope>NUCLEOTIDE SEQUENCE</scope>
    <source>
        <tissue evidence="1">Leaf</tissue>
    </source>
</reference>
<comment type="caution">
    <text evidence="1">The sequence shown here is derived from an EMBL/GenBank/DDBJ whole genome shotgun (WGS) entry which is preliminary data.</text>
</comment>
<evidence type="ECO:0000313" key="2">
    <source>
        <dbReference type="Proteomes" id="UP000634136"/>
    </source>
</evidence>
<dbReference type="Proteomes" id="UP000634136">
    <property type="component" value="Unassembled WGS sequence"/>
</dbReference>
<proteinExistence type="predicted"/>